<dbReference type="AlphaFoldDB" id="A0AAV6QU15"/>
<sequence>MSTDPYESTGKESFQTAGVLASSAEEEPIFMQNVDKSELPDLKRDQKEVSFFDDTVIDYTNNDMNEMFGDYVCINKKLFVSMYHKSTAFHLTLYY</sequence>
<dbReference type="EMBL" id="JAGKHQ010000015">
    <property type="protein sequence ID" value="KAG7495763.1"/>
    <property type="molecule type" value="Genomic_DNA"/>
</dbReference>
<evidence type="ECO:0000313" key="1">
    <source>
        <dbReference type="EMBL" id="KAG7495763.1"/>
    </source>
</evidence>
<dbReference type="Proteomes" id="UP000693946">
    <property type="component" value="Linkage Group LG3"/>
</dbReference>
<keyword evidence="2" id="KW-1185">Reference proteome</keyword>
<proteinExistence type="predicted"/>
<accession>A0AAV6QU15</accession>
<reference evidence="1 2" key="1">
    <citation type="journal article" date="2021" name="Sci. Rep.">
        <title>Chromosome anchoring in Senegalese sole (Solea senegalensis) reveals sex-associated markers and genome rearrangements in flatfish.</title>
        <authorList>
            <person name="Guerrero-Cozar I."/>
            <person name="Gomez-Garrido J."/>
            <person name="Berbel C."/>
            <person name="Martinez-Blanch J.F."/>
            <person name="Alioto T."/>
            <person name="Claros M.G."/>
            <person name="Gagnaire P.A."/>
            <person name="Manchado M."/>
        </authorList>
    </citation>
    <scope>NUCLEOTIDE SEQUENCE [LARGE SCALE GENOMIC DNA]</scope>
    <source>
        <strain evidence="1">Sse05_10M</strain>
    </source>
</reference>
<protein>
    <submittedName>
        <fullName evidence="1">Uncharacterized protein</fullName>
    </submittedName>
</protein>
<name>A0AAV6QU15_SOLSE</name>
<evidence type="ECO:0000313" key="2">
    <source>
        <dbReference type="Proteomes" id="UP000693946"/>
    </source>
</evidence>
<comment type="caution">
    <text evidence="1">The sequence shown here is derived from an EMBL/GenBank/DDBJ whole genome shotgun (WGS) entry which is preliminary data.</text>
</comment>
<gene>
    <name evidence="1" type="ORF">JOB18_005114</name>
</gene>
<organism evidence="1 2">
    <name type="scientific">Solea senegalensis</name>
    <name type="common">Senegalese sole</name>
    <dbReference type="NCBI Taxonomy" id="28829"/>
    <lineage>
        <taxon>Eukaryota</taxon>
        <taxon>Metazoa</taxon>
        <taxon>Chordata</taxon>
        <taxon>Craniata</taxon>
        <taxon>Vertebrata</taxon>
        <taxon>Euteleostomi</taxon>
        <taxon>Actinopterygii</taxon>
        <taxon>Neopterygii</taxon>
        <taxon>Teleostei</taxon>
        <taxon>Neoteleostei</taxon>
        <taxon>Acanthomorphata</taxon>
        <taxon>Carangaria</taxon>
        <taxon>Pleuronectiformes</taxon>
        <taxon>Pleuronectoidei</taxon>
        <taxon>Soleidae</taxon>
        <taxon>Solea</taxon>
    </lineage>
</organism>